<dbReference type="Gene3D" id="1.20.1300.10">
    <property type="entry name" value="Fumarate reductase/succinate dehydrogenase, transmembrane subunit"/>
    <property type="match status" value="1"/>
</dbReference>
<dbReference type="EMBL" id="JAUSUL010000002">
    <property type="protein sequence ID" value="MDQ0315207.1"/>
    <property type="molecule type" value="Genomic_DNA"/>
</dbReference>
<keyword evidence="11" id="KW-0479">Metal-binding</keyword>
<evidence type="ECO:0000256" key="12">
    <source>
        <dbReference type="ARBA" id="ARBA00022982"/>
    </source>
</evidence>
<dbReference type="NCBIfam" id="TIGR02968">
    <property type="entry name" value="succ_dehyd_anc"/>
    <property type="match status" value="1"/>
</dbReference>
<dbReference type="RefSeq" id="WP_306885044.1">
    <property type="nucleotide sequence ID" value="NZ_JAUSUL010000002.1"/>
</dbReference>
<accession>A0AAE4ASK1</accession>
<dbReference type="GO" id="GO:0006099">
    <property type="term" value="P:tricarboxylic acid cycle"/>
    <property type="evidence" value="ECO:0007669"/>
    <property type="project" value="UniProtKB-KW"/>
</dbReference>
<keyword evidence="15 16" id="KW-0472">Membrane</keyword>
<keyword evidence="9" id="KW-0349">Heme</keyword>
<evidence type="ECO:0000313" key="17">
    <source>
        <dbReference type="EMBL" id="MDQ0315207.1"/>
    </source>
</evidence>
<organism evidence="17 18">
    <name type="scientific">Amorphus orientalis</name>
    <dbReference type="NCBI Taxonomy" id="649198"/>
    <lineage>
        <taxon>Bacteria</taxon>
        <taxon>Pseudomonadati</taxon>
        <taxon>Pseudomonadota</taxon>
        <taxon>Alphaproteobacteria</taxon>
        <taxon>Hyphomicrobiales</taxon>
        <taxon>Amorphaceae</taxon>
        <taxon>Amorphus</taxon>
    </lineage>
</organism>
<comment type="subunit">
    <text evidence="5">Part of an enzyme complex containing four subunits: a flavoprotein, an iron-sulfur protein, plus two membrane-anchoring proteins, SdhC and SdhD.</text>
</comment>
<dbReference type="GO" id="GO:0046872">
    <property type="term" value="F:metal ion binding"/>
    <property type="evidence" value="ECO:0007669"/>
    <property type="project" value="UniProtKB-KW"/>
</dbReference>
<evidence type="ECO:0000256" key="7">
    <source>
        <dbReference type="ARBA" id="ARBA00022448"/>
    </source>
</evidence>
<dbReference type="SUPFAM" id="SSF81343">
    <property type="entry name" value="Fumarate reductase respiratory complex transmembrane subunits"/>
    <property type="match status" value="1"/>
</dbReference>
<protein>
    <recommendedName>
        <fullName evidence="6">Succinate dehydrogenase hydrophobic membrane anchor subunit</fullName>
    </recommendedName>
</protein>
<comment type="caution">
    <text evidence="17">The sequence shown here is derived from an EMBL/GenBank/DDBJ whole genome shotgun (WGS) entry which is preliminary data.</text>
</comment>
<keyword evidence="18" id="KW-1185">Reference proteome</keyword>
<dbReference type="GO" id="GO:0016020">
    <property type="term" value="C:membrane"/>
    <property type="evidence" value="ECO:0007669"/>
    <property type="project" value="UniProtKB-SubCell"/>
</dbReference>
<feature type="transmembrane region" description="Helical" evidence="16">
    <location>
        <begin position="29"/>
        <end position="48"/>
    </location>
</feature>
<evidence type="ECO:0000256" key="4">
    <source>
        <dbReference type="ARBA" id="ARBA00005163"/>
    </source>
</evidence>
<keyword evidence="8" id="KW-0816">Tricarboxylic acid cycle</keyword>
<evidence type="ECO:0000256" key="11">
    <source>
        <dbReference type="ARBA" id="ARBA00022723"/>
    </source>
</evidence>
<evidence type="ECO:0000256" key="9">
    <source>
        <dbReference type="ARBA" id="ARBA00022617"/>
    </source>
</evidence>
<evidence type="ECO:0000256" key="16">
    <source>
        <dbReference type="SAM" id="Phobius"/>
    </source>
</evidence>
<comment type="cofactor">
    <cofactor evidence="1">
        <name>heme</name>
        <dbReference type="ChEBI" id="CHEBI:30413"/>
    </cofactor>
</comment>
<comment type="pathway">
    <text evidence="4">Carbohydrate metabolism; tricarboxylic acid cycle.</text>
</comment>
<evidence type="ECO:0000256" key="8">
    <source>
        <dbReference type="ARBA" id="ARBA00022532"/>
    </source>
</evidence>
<evidence type="ECO:0000256" key="5">
    <source>
        <dbReference type="ARBA" id="ARBA00011558"/>
    </source>
</evidence>
<feature type="transmembrane region" description="Helical" evidence="16">
    <location>
        <begin position="99"/>
        <end position="121"/>
    </location>
</feature>
<dbReference type="AlphaFoldDB" id="A0AAE4ASK1"/>
<proteinExistence type="predicted"/>
<reference evidence="17" key="1">
    <citation type="submission" date="2023-07" db="EMBL/GenBank/DDBJ databases">
        <title>Genomic Encyclopedia of Type Strains, Phase IV (KMG-IV): sequencing the most valuable type-strain genomes for metagenomic binning, comparative biology and taxonomic classification.</title>
        <authorList>
            <person name="Goeker M."/>
        </authorList>
    </citation>
    <scope>NUCLEOTIDE SEQUENCE</scope>
    <source>
        <strain evidence="17">DSM 21202</strain>
    </source>
</reference>
<keyword evidence="12" id="KW-0249">Electron transport</keyword>
<gene>
    <name evidence="17" type="ORF">J2S73_001664</name>
</gene>
<keyword evidence="7" id="KW-0813">Transport</keyword>
<keyword evidence="14" id="KW-0408">Iron</keyword>
<dbReference type="Pfam" id="PF01127">
    <property type="entry name" value="Sdh_cyt"/>
    <property type="match status" value="1"/>
</dbReference>
<keyword evidence="13 16" id="KW-1133">Transmembrane helix</keyword>
<dbReference type="CDD" id="cd03495">
    <property type="entry name" value="SQR_TypeC_SdhD_like"/>
    <property type="match status" value="1"/>
</dbReference>
<sequence>MVDMTTPLKRVRGLGSARSGTDHFWKQRLTALANVPLVIFFIVLFISMAGENYETVLDRLSSPVVAIVFILMIASVAYHMRLGMQVIIEDYIHGEPQRVLLLIANTFFSLIVAAASIFAILKISFGG</sequence>
<evidence type="ECO:0000256" key="13">
    <source>
        <dbReference type="ARBA" id="ARBA00022989"/>
    </source>
</evidence>
<feature type="transmembrane region" description="Helical" evidence="16">
    <location>
        <begin position="60"/>
        <end position="78"/>
    </location>
</feature>
<evidence type="ECO:0000256" key="15">
    <source>
        <dbReference type="ARBA" id="ARBA00023136"/>
    </source>
</evidence>
<dbReference type="GO" id="GO:0020037">
    <property type="term" value="F:heme binding"/>
    <property type="evidence" value="ECO:0007669"/>
    <property type="project" value="InterPro"/>
</dbReference>
<evidence type="ECO:0000256" key="2">
    <source>
        <dbReference type="ARBA" id="ARBA00004050"/>
    </source>
</evidence>
<dbReference type="InterPro" id="IPR034804">
    <property type="entry name" value="SQR/QFR_C/D"/>
</dbReference>
<dbReference type="InterPro" id="IPR000701">
    <property type="entry name" value="SuccDH_FuR_B_TM-su"/>
</dbReference>
<dbReference type="InterPro" id="IPR014312">
    <property type="entry name" value="Succ_DH_anchor"/>
</dbReference>
<evidence type="ECO:0000256" key="6">
    <source>
        <dbReference type="ARBA" id="ARBA00019425"/>
    </source>
</evidence>
<dbReference type="Proteomes" id="UP001229244">
    <property type="component" value="Unassembled WGS sequence"/>
</dbReference>
<comment type="subcellular location">
    <subcellularLocation>
        <location evidence="3">Membrane</location>
        <topology evidence="3">Multi-pass membrane protein</topology>
    </subcellularLocation>
</comment>
<evidence type="ECO:0000256" key="3">
    <source>
        <dbReference type="ARBA" id="ARBA00004141"/>
    </source>
</evidence>
<keyword evidence="10 16" id="KW-0812">Transmembrane</keyword>
<name>A0AAE4ASK1_9HYPH</name>
<evidence type="ECO:0000256" key="1">
    <source>
        <dbReference type="ARBA" id="ARBA00001971"/>
    </source>
</evidence>
<evidence type="ECO:0000313" key="18">
    <source>
        <dbReference type="Proteomes" id="UP001229244"/>
    </source>
</evidence>
<evidence type="ECO:0000256" key="10">
    <source>
        <dbReference type="ARBA" id="ARBA00022692"/>
    </source>
</evidence>
<comment type="function">
    <text evidence="2">Membrane-anchoring subunit of succinate dehydrogenase (SDH).</text>
</comment>
<evidence type="ECO:0000256" key="14">
    <source>
        <dbReference type="ARBA" id="ARBA00023004"/>
    </source>
</evidence>